<protein>
    <submittedName>
        <fullName evidence="5">Phage tail tape measure protein</fullName>
    </submittedName>
</protein>
<keyword evidence="1" id="KW-1188">Viral release from host cell</keyword>
<dbReference type="RefSeq" id="WP_261293031.1">
    <property type="nucleotide sequence ID" value="NZ_JANQBK010000001.1"/>
</dbReference>
<dbReference type="InterPro" id="IPR010090">
    <property type="entry name" value="Phage_tape_meas"/>
</dbReference>
<feature type="domain" description="Phage tail tape measure protein" evidence="4">
    <location>
        <begin position="230"/>
        <end position="425"/>
    </location>
</feature>
<dbReference type="Pfam" id="PF10145">
    <property type="entry name" value="PhageMin_Tail"/>
    <property type="match status" value="1"/>
</dbReference>
<evidence type="ECO:0000313" key="6">
    <source>
        <dbReference type="Proteomes" id="UP001595713"/>
    </source>
</evidence>
<accession>A0ABV7SVR9</accession>
<feature type="transmembrane region" description="Helical" evidence="3">
    <location>
        <begin position="608"/>
        <end position="630"/>
    </location>
</feature>
<feature type="transmembrane region" description="Helical" evidence="3">
    <location>
        <begin position="642"/>
        <end position="662"/>
    </location>
</feature>
<dbReference type="NCBIfam" id="TIGR01760">
    <property type="entry name" value="tape_meas_TP901"/>
    <property type="match status" value="1"/>
</dbReference>
<evidence type="ECO:0000259" key="4">
    <source>
        <dbReference type="Pfam" id="PF10145"/>
    </source>
</evidence>
<reference evidence="6" key="1">
    <citation type="journal article" date="2019" name="Int. J. Syst. Evol. Microbiol.">
        <title>The Global Catalogue of Microorganisms (GCM) 10K type strain sequencing project: providing services to taxonomists for standard genome sequencing and annotation.</title>
        <authorList>
            <consortium name="The Broad Institute Genomics Platform"/>
            <consortium name="The Broad Institute Genome Sequencing Center for Infectious Disease"/>
            <person name="Wu L."/>
            <person name="Ma J."/>
        </authorList>
    </citation>
    <scope>NUCLEOTIDE SEQUENCE [LARGE SCALE GENOMIC DNA]</scope>
    <source>
        <strain evidence="6">KCTC 42739</strain>
    </source>
</reference>
<feature type="compositionally biased region" description="Basic and acidic residues" evidence="2">
    <location>
        <begin position="135"/>
        <end position="168"/>
    </location>
</feature>
<evidence type="ECO:0000256" key="1">
    <source>
        <dbReference type="ARBA" id="ARBA00022612"/>
    </source>
</evidence>
<keyword evidence="3" id="KW-1133">Transmembrane helix</keyword>
<organism evidence="5 6">
    <name type="scientific">Sphingomonas hylomeconis</name>
    <dbReference type="NCBI Taxonomy" id="1395958"/>
    <lineage>
        <taxon>Bacteria</taxon>
        <taxon>Pseudomonadati</taxon>
        <taxon>Pseudomonadota</taxon>
        <taxon>Alphaproteobacteria</taxon>
        <taxon>Sphingomonadales</taxon>
        <taxon>Sphingomonadaceae</taxon>
        <taxon>Sphingomonas</taxon>
    </lineage>
</organism>
<proteinExistence type="predicted"/>
<dbReference type="EMBL" id="JBHRXP010000007">
    <property type="protein sequence ID" value="MFC3581099.1"/>
    <property type="molecule type" value="Genomic_DNA"/>
</dbReference>
<evidence type="ECO:0000313" key="5">
    <source>
        <dbReference type="EMBL" id="MFC3581099.1"/>
    </source>
</evidence>
<dbReference type="Proteomes" id="UP001595713">
    <property type="component" value="Unassembled WGS sequence"/>
</dbReference>
<feature type="region of interest" description="Disordered" evidence="2">
    <location>
        <begin position="129"/>
        <end position="168"/>
    </location>
</feature>
<dbReference type="PANTHER" id="PTHR37813:SF1">
    <property type="entry name" value="FELS-2 PROPHAGE PROTEIN"/>
    <property type="match status" value="1"/>
</dbReference>
<gene>
    <name evidence="5" type="ORF">ACFONA_13085</name>
</gene>
<keyword evidence="6" id="KW-1185">Reference proteome</keyword>
<feature type="transmembrane region" description="Helical" evidence="3">
    <location>
        <begin position="577"/>
        <end position="602"/>
    </location>
</feature>
<evidence type="ECO:0000256" key="3">
    <source>
        <dbReference type="SAM" id="Phobius"/>
    </source>
</evidence>
<keyword evidence="3" id="KW-0812">Transmembrane</keyword>
<name>A0ABV7SVR9_9SPHN</name>
<feature type="transmembrane region" description="Helical" evidence="3">
    <location>
        <begin position="535"/>
        <end position="565"/>
    </location>
</feature>
<keyword evidence="3" id="KW-0472">Membrane</keyword>
<dbReference type="PANTHER" id="PTHR37813">
    <property type="entry name" value="FELS-2 PROPHAGE PROTEIN"/>
    <property type="match status" value="1"/>
</dbReference>
<comment type="caution">
    <text evidence="5">The sequence shown here is derived from an EMBL/GenBank/DDBJ whole genome shotgun (WGS) entry which is preliminary data.</text>
</comment>
<sequence>MDRNLRIRMLLEAGDRVTKPLRDIANGSTRASQALRATRDRLKEIERAQADLAGFRQLKIGLRSTDQGMQAAQTRVGQLAREMQQASTPTRELTRNFARARAEAQRLTQQHETESRELQQLRDRLRAAGVSTSDLARHERELRERAADTNRELKEQTRRLDQATDRQRRFSAARERFARGQSLATGMAAGGASSLAIGAAMARPIIGGVEQAQEFQSGMTDIAQKANLTREQADKMGASLLIAARAANQMPADLQKGVDTLSGFGLDPTKATQMMKPIGRAATAYKAEIADLSAAAFAANDNLKVPIEQTGKVIDIMAEAGKAGAFEIKDMAGAFPSLTAGYQALGQTGTGAVADLAAALQIARKGAGDSATAATNVSNIIQKIASPATIKAFSKFGIDLPKSLKKAYAEGKTPLEAIAELTKKATGGDLGKIGFLFEDAQVQQGLRPIIQNLEEYRAIRAKAAAANGTTDTDFAERMKDSAEQTKQLKVNASALAISLGNTLLPTVNAVLGRVGAFANRLAAWSQRHPTLTRAILLTAAGLSALFIALGVGAIALAAVVGPMYLFGAAATYTGMALLPIIGIALGIVAGIALLAAGAYLIYSKWGAISAWFGALWQSIQSAFFAGIGAVKAIFSQFDPRMLLFGPIGLLLGWLGGSVPGQLAEVGRNMIRGLINGIMSMLGALKNTIVGAASAAATWFKQKLGIHSPSRVFAGFGGYMMDGLANGIEGNQGAPIARLDRLSKRLTTAIAVGTAMPAMAASGATAPGAGAGATGAASISAAAPVTINIYPGAGQDPHAIARAVRAELEAIDREKAAKARASLADQQDWDTHA</sequence>
<evidence type="ECO:0000256" key="2">
    <source>
        <dbReference type="SAM" id="MobiDB-lite"/>
    </source>
</evidence>